<dbReference type="Proteomes" id="UP000032066">
    <property type="component" value="Unassembled WGS sequence"/>
</dbReference>
<protein>
    <recommendedName>
        <fullName evidence="4">SWIM-type domain-containing protein</fullName>
    </recommendedName>
</protein>
<comment type="caution">
    <text evidence="2">The sequence shown here is derived from an EMBL/GenBank/DDBJ whole genome shotgun (WGS) entry which is preliminary data.</text>
</comment>
<dbReference type="EMBL" id="JXZB01000001">
    <property type="protein sequence ID" value="KIQ66475.1"/>
    <property type="molecule type" value="Genomic_DNA"/>
</dbReference>
<evidence type="ECO:0008006" key="4">
    <source>
        <dbReference type="Google" id="ProtNLM"/>
    </source>
</evidence>
<keyword evidence="3" id="KW-1185">Reference proteome</keyword>
<dbReference type="STRING" id="2064.TR51_02445"/>
<dbReference type="AlphaFoldDB" id="A0A0D0NE03"/>
<gene>
    <name evidence="2" type="ORF">TR51_02445</name>
</gene>
<proteinExistence type="predicted"/>
<sequence>MTDTRWPAVAAEVVAEVVSALSARLQKRLDGAAAKLADRPVVRTGDDWSVRIDDETVLVLHAPGGTVRTADDVRCGCLLAPGCLHRAAAVTAAPLAAPADEQTPAEERTPTEAVPDGGVETEEPLTPAEAEAVDRLRRVAADTLAAGISGAGSVQQAELLRTAHQARLLGLHRPAALAATVVTRLRAARAAEPDHRLADLAAAHRELLDTTTVFTPRQVRAAARQTYREVGSLRLYGLFAEPVVSATHAGVTVWVVDGDGQLATVSDVTPHADPTEAAQLAGAAAGRPVRLGDATLSHRDLARAGLAVQGATRTDSGRLGAGAKVRAVRAAGAGWDEEPVARLWAEPVPAQVERALAAGRIPHEQRPAGSDLLFLDVTVLGPGNVPGSTAPQLLAECAGSAVALLPAQDHPRLAFAANLAALASVPGLPLRVVGRLERATHPRLRLLAAAPAPGPGPVLTLPPEYRDRINLGLERLQHADLPPDRPETLPPAAAFAPQPPFHLLTRPLEQAVTGGRRALAGRADRAAVEARRLRSAGLATAAQLLTAVHAAANDQERDVFGRLHTTDHLAFATAWLAAARYQEEVATALCAASWPTGAA</sequence>
<reference evidence="2 3" key="1">
    <citation type="submission" date="2015-02" db="EMBL/GenBank/DDBJ databases">
        <title>Draft genome sequence of Kitasatospora griseola MF730-N6, a bafilomycin, terpentecin and satosporin producer.</title>
        <authorList>
            <person name="Arens J.C."/>
            <person name="Haltli B."/>
            <person name="Kerr R.G."/>
        </authorList>
    </citation>
    <scope>NUCLEOTIDE SEQUENCE [LARGE SCALE GENOMIC DNA]</scope>
    <source>
        <strain evidence="2 3">MF730-N6</strain>
    </source>
</reference>
<evidence type="ECO:0000313" key="2">
    <source>
        <dbReference type="EMBL" id="KIQ66475.1"/>
    </source>
</evidence>
<organism evidence="2 3">
    <name type="scientific">Kitasatospora griseola</name>
    <name type="common">Streptomyces griseolosporeus</name>
    <dbReference type="NCBI Taxonomy" id="2064"/>
    <lineage>
        <taxon>Bacteria</taxon>
        <taxon>Bacillati</taxon>
        <taxon>Actinomycetota</taxon>
        <taxon>Actinomycetes</taxon>
        <taxon>Kitasatosporales</taxon>
        <taxon>Streptomycetaceae</taxon>
        <taxon>Kitasatospora</taxon>
    </lineage>
</organism>
<evidence type="ECO:0000256" key="1">
    <source>
        <dbReference type="SAM" id="MobiDB-lite"/>
    </source>
</evidence>
<dbReference type="OrthoDB" id="246789at2"/>
<feature type="region of interest" description="Disordered" evidence="1">
    <location>
        <begin position="96"/>
        <end position="124"/>
    </location>
</feature>
<accession>A0A0D0NE03</accession>
<name>A0A0D0NE03_KITGR</name>
<dbReference type="RefSeq" id="WP_043907691.1">
    <property type="nucleotide sequence ID" value="NZ_JXZB01000001.1"/>
</dbReference>
<dbReference type="PATRIC" id="fig|2064.6.peg.553"/>
<evidence type="ECO:0000313" key="3">
    <source>
        <dbReference type="Proteomes" id="UP000032066"/>
    </source>
</evidence>